<evidence type="ECO:0000313" key="1">
    <source>
        <dbReference type="EMBL" id="CAG9584462.1"/>
    </source>
</evidence>
<dbReference type="AlphaFoldDB" id="A0A8J2RAE8"/>
<comment type="caution">
    <text evidence="1">The sequence shown here is derived from an EMBL/GenBank/DDBJ whole genome shotgun (WGS) entry which is preliminary data.</text>
</comment>
<reference evidence="1" key="1">
    <citation type="submission" date="2021-09" db="EMBL/GenBank/DDBJ databases">
        <authorList>
            <person name="Martin H S."/>
        </authorList>
    </citation>
    <scope>NUCLEOTIDE SEQUENCE</scope>
</reference>
<gene>
    <name evidence="1" type="ORF">DCHRY22_LOCUS15049</name>
</gene>
<dbReference type="OrthoDB" id="10551198at2759"/>
<proteinExistence type="predicted"/>
<dbReference type="EMBL" id="CAKASE010000082">
    <property type="protein sequence ID" value="CAG9584462.1"/>
    <property type="molecule type" value="Genomic_DNA"/>
</dbReference>
<keyword evidence="2" id="KW-1185">Reference proteome</keyword>
<name>A0A8J2RAE8_9NEOP</name>
<evidence type="ECO:0000313" key="2">
    <source>
        <dbReference type="Proteomes" id="UP000789524"/>
    </source>
</evidence>
<organism evidence="1 2">
    <name type="scientific">Danaus chrysippus</name>
    <name type="common">African queen</name>
    <dbReference type="NCBI Taxonomy" id="151541"/>
    <lineage>
        <taxon>Eukaryota</taxon>
        <taxon>Metazoa</taxon>
        <taxon>Ecdysozoa</taxon>
        <taxon>Arthropoda</taxon>
        <taxon>Hexapoda</taxon>
        <taxon>Insecta</taxon>
        <taxon>Pterygota</taxon>
        <taxon>Neoptera</taxon>
        <taxon>Endopterygota</taxon>
        <taxon>Lepidoptera</taxon>
        <taxon>Glossata</taxon>
        <taxon>Ditrysia</taxon>
        <taxon>Papilionoidea</taxon>
        <taxon>Nymphalidae</taxon>
        <taxon>Danainae</taxon>
        <taxon>Danaini</taxon>
        <taxon>Danaina</taxon>
        <taxon>Danaus</taxon>
        <taxon>Anosia</taxon>
    </lineage>
</organism>
<dbReference type="PRINTS" id="PR01228">
    <property type="entry name" value="EGGSHELL"/>
</dbReference>
<sequence length="157" mass="16010">MEITIIQTALLILLLGNINFTKGKVLLRENEIGALKNIRNDGNFEVDKLATTRVKRQFSYPYDPYGRRRPIPIIIGGGGIGFGRFGGGGFGGFGGGGFGGFGSRGFGGRGFGFGGRGFGGRGFGGRGFGGRGFGGRGFGGGIGGRGFGGFGGRGGRG</sequence>
<dbReference type="Proteomes" id="UP000789524">
    <property type="component" value="Unassembled WGS sequence"/>
</dbReference>
<accession>A0A8J2RAE8</accession>
<protein>
    <submittedName>
        <fullName evidence="1">(African queen) hypothetical protein</fullName>
    </submittedName>
</protein>